<evidence type="ECO:0000256" key="7">
    <source>
        <dbReference type="SAM" id="Phobius"/>
    </source>
</evidence>
<feature type="non-terminal residue" evidence="9">
    <location>
        <position position="1"/>
    </location>
</feature>
<feature type="domain" description="IRS-type PTB" evidence="8">
    <location>
        <begin position="436"/>
        <end position="542"/>
    </location>
</feature>
<feature type="repeat" description="Solcar" evidence="5">
    <location>
        <begin position="267"/>
        <end position="348"/>
    </location>
</feature>
<feature type="transmembrane region" description="Helical" evidence="7">
    <location>
        <begin position="369"/>
        <end position="391"/>
    </location>
</feature>
<dbReference type="EMBL" id="JYDW01000055">
    <property type="protein sequence ID" value="KRZ58585.1"/>
    <property type="molecule type" value="Genomic_DNA"/>
</dbReference>
<evidence type="ECO:0000256" key="4">
    <source>
        <dbReference type="ARBA" id="ARBA00023136"/>
    </source>
</evidence>
<dbReference type="PANTHER" id="PTHR46314">
    <property type="entry name" value="SOLUTE CARRIER FAMILY 25 MEMBER 44"/>
    <property type="match status" value="1"/>
</dbReference>
<feature type="region of interest" description="Disordered" evidence="6">
    <location>
        <begin position="754"/>
        <end position="779"/>
    </location>
</feature>
<comment type="caution">
    <text evidence="9">The sequence shown here is derived from an EMBL/GenBank/DDBJ whole genome shotgun (WGS) entry which is preliminary data.</text>
</comment>
<feature type="transmembrane region" description="Helical" evidence="7">
    <location>
        <begin position="412"/>
        <end position="432"/>
    </location>
</feature>
<organism evidence="9 10">
    <name type="scientific">Trichinella nativa</name>
    <dbReference type="NCBI Taxonomy" id="6335"/>
    <lineage>
        <taxon>Eukaryota</taxon>
        <taxon>Metazoa</taxon>
        <taxon>Ecdysozoa</taxon>
        <taxon>Nematoda</taxon>
        <taxon>Enoplea</taxon>
        <taxon>Dorylaimia</taxon>
        <taxon>Trichinellida</taxon>
        <taxon>Trichinellidae</taxon>
        <taxon>Trichinella</taxon>
    </lineage>
</organism>
<dbReference type="GO" id="GO:0005739">
    <property type="term" value="C:mitochondrion"/>
    <property type="evidence" value="ECO:0007669"/>
    <property type="project" value="InterPro"/>
</dbReference>
<sequence length="827" mass="91379">LVKRLTSLLVVCVVSSYVLLHYLLLGIMSNMEPVGDSMGFGSKGFQVIEWHMLDVAKYLRLNTASSFTIRTLTYPLTVVKTRMQVEPSIYAEMGTLGTFRHILANEGSRALYRGFLPNSLQMTSVMTYLMLYEKIREKLAKHDVANSHLRAFIAGAGATAGAQLILVPLDVVSQHMMVSHILSKKHPVSVDASILKSPLNLSEKYKDAKGPLSYFICKEIYKRDGIIRGFYRGYFASLLCYAPSSAVFWSTYHALSDYICKKVDSVPQIVVTGVSATVASLTATVLTHSLDVFRTNLQVRGTKWRETMSNLWQKERFGIFTMGLTARVCSVCISSFFFITMYEYVKRSGSRSVWRLSFFSAVKPLQVDLSTTVAAMTTATTATALSSYFHFYAQRPLCSARLAALCSTEENLLTACLFVCLFIYLFVSEVTMGCVPSRQFDSNAKSHSFSVTAKLSSGRTVRGSIEIGSFGIRFHQRTALIIQCPWHHVRCYGFCDDFFRFESGRRCEFGPGVYTFQCSRASELFCQVQRIIFETATSAAYNEADRFDAYNASSSIQRFTSSDFFGNRADFSRANRASRFGNCNTIRLMNDFSEFSELHIPTQRNACFVDLRSNAAAPSTNSQSHYINVHPLNQAANPVEQVVNQDRRRFFQFLGRSGSSRSKSKNAERPTPAPPPAAAATGAATLMPAALEPIRALVAPTATVPEPEPTPLPLTCSLSDGGNGEQQNLAVAKAEDQAYDMSQLNYVTLEMGSSASSSSNLQTPTTSRTFGEAATGAGTSSTNYAVIDSTKTKALHHTTSTLHSRSSDEFKALRRGRFASSTDSYGR</sequence>
<evidence type="ECO:0000259" key="8">
    <source>
        <dbReference type="PROSITE" id="PS51064"/>
    </source>
</evidence>
<feature type="repeat" description="Solcar" evidence="5">
    <location>
        <begin position="56"/>
        <end position="138"/>
    </location>
</feature>
<protein>
    <submittedName>
        <fullName evidence="9">Solute carrier family 25 member 44</fullName>
    </submittedName>
</protein>
<dbReference type="InterPro" id="IPR042164">
    <property type="entry name" value="SLC25A44"/>
</dbReference>
<dbReference type="PANTHER" id="PTHR46314:SF2">
    <property type="entry name" value="SOLUTE CARRIER FAMILY 25 MEMBER 44"/>
    <property type="match status" value="1"/>
</dbReference>
<dbReference type="SMART" id="SM01244">
    <property type="entry name" value="IRS"/>
    <property type="match status" value="1"/>
</dbReference>
<dbReference type="InterPro" id="IPR011993">
    <property type="entry name" value="PH-like_dom_sf"/>
</dbReference>
<dbReference type="AlphaFoldDB" id="A0A0V1LGE5"/>
<dbReference type="PROSITE" id="PS50920">
    <property type="entry name" value="SOLCAR"/>
    <property type="match status" value="3"/>
</dbReference>
<dbReference type="InterPro" id="IPR018108">
    <property type="entry name" value="MCP_transmembrane"/>
</dbReference>
<dbReference type="STRING" id="6335.A0A0V1LGE5"/>
<dbReference type="Proteomes" id="UP000054721">
    <property type="component" value="Unassembled WGS sequence"/>
</dbReference>
<keyword evidence="7" id="KW-1133">Transmembrane helix</keyword>
<name>A0A0V1LGE5_9BILA</name>
<feature type="transmembrane region" description="Helical" evidence="7">
    <location>
        <begin position="269"/>
        <end position="290"/>
    </location>
</feature>
<evidence type="ECO:0000256" key="2">
    <source>
        <dbReference type="ARBA" id="ARBA00006375"/>
    </source>
</evidence>
<evidence type="ECO:0000256" key="5">
    <source>
        <dbReference type="PROSITE-ProRule" id="PRU00282"/>
    </source>
</evidence>
<dbReference type="Pfam" id="PF00153">
    <property type="entry name" value="Mito_carr"/>
    <property type="match status" value="3"/>
</dbReference>
<evidence type="ECO:0000313" key="9">
    <source>
        <dbReference type="EMBL" id="KRZ58585.1"/>
    </source>
</evidence>
<evidence type="ECO:0000313" key="10">
    <source>
        <dbReference type="Proteomes" id="UP000054721"/>
    </source>
</evidence>
<proteinExistence type="inferred from homology"/>
<feature type="transmembrane region" description="Helical" evidence="7">
    <location>
        <begin position="6"/>
        <end position="25"/>
    </location>
</feature>
<dbReference type="Gene3D" id="1.50.40.10">
    <property type="entry name" value="Mitochondrial carrier domain"/>
    <property type="match status" value="2"/>
</dbReference>
<evidence type="ECO:0000256" key="3">
    <source>
        <dbReference type="ARBA" id="ARBA00022692"/>
    </source>
</evidence>
<feature type="non-terminal residue" evidence="9">
    <location>
        <position position="827"/>
    </location>
</feature>
<reference evidence="9 10" key="1">
    <citation type="submission" date="2015-05" db="EMBL/GenBank/DDBJ databases">
        <title>Evolution of Trichinella species and genotypes.</title>
        <authorList>
            <person name="Korhonen P.K."/>
            <person name="Edoardo P."/>
            <person name="Giuseppe L.R."/>
            <person name="Gasser R.B."/>
        </authorList>
    </citation>
    <scope>NUCLEOTIDE SEQUENCE [LARGE SCALE GENOMIC DNA]</scope>
    <source>
        <strain evidence="9">ISS10</strain>
    </source>
</reference>
<feature type="repeat" description="Solcar" evidence="5">
    <location>
        <begin position="146"/>
        <end position="258"/>
    </location>
</feature>
<gene>
    <name evidence="9" type="primary">SLC25A44</name>
    <name evidence="9" type="ORF">T02_5688</name>
</gene>
<keyword evidence="10" id="KW-1185">Reference proteome</keyword>
<keyword evidence="3 5" id="KW-0812">Transmembrane</keyword>
<dbReference type="GO" id="GO:0015658">
    <property type="term" value="F:branched-chain amino acid transmembrane transporter activity"/>
    <property type="evidence" value="ECO:0007669"/>
    <property type="project" value="InterPro"/>
</dbReference>
<dbReference type="OrthoDB" id="250329at2759"/>
<evidence type="ECO:0000256" key="1">
    <source>
        <dbReference type="ARBA" id="ARBA00004141"/>
    </source>
</evidence>
<keyword evidence="4 5" id="KW-0472">Membrane</keyword>
<accession>A0A0V1LGE5</accession>
<evidence type="ECO:0000256" key="6">
    <source>
        <dbReference type="SAM" id="MobiDB-lite"/>
    </source>
</evidence>
<dbReference type="Pfam" id="PF02174">
    <property type="entry name" value="IRS"/>
    <property type="match status" value="1"/>
</dbReference>
<feature type="transmembrane region" description="Helical" evidence="7">
    <location>
        <begin position="230"/>
        <end position="249"/>
    </location>
</feature>
<comment type="similarity">
    <text evidence="2">Belongs to the mitochondrial carrier (TC 2.A.29) family.</text>
</comment>
<feature type="transmembrane region" description="Helical" evidence="7">
    <location>
        <begin position="110"/>
        <end position="131"/>
    </location>
</feature>
<dbReference type="SUPFAM" id="SSF50729">
    <property type="entry name" value="PH domain-like"/>
    <property type="match status" value="1"/>
</dbReference>
<dbReference type="GO" id="GO:0009083">
    <property type="term" value="P:branched-chain amino acid catabolic process"/>
    <property type="evidence" value="ECO:0007669"/>
    <property type="project" value="InterPro"/>
</dbReference>
<dbReference type="SUPFAM" id="SSF103506">
    <property type="entry name" value="Mitochondrial carrier"/>
    <property type="match status" value="1"/>
</dbReference>
<feature type="compositionally biased region" description="Polar residues" evidence="6">
    <location>
        <begin position="754"/>
        <end position="769"/>
    </location>
</feature>
<dbReference type="InterPro" id="IPR002404">
    <property type="entry name" value="IRS_PTB"/>
</dbReference>
<dbReference type="SMART" id="SM00310">
    <property type="entry name" value="PTBI"/>
    <property type="match status" value="1"/>
</dbReference>
<dbReference type="GO" id="GO:0016020">
    <property type="term" value="C:membrane"/>
    <property type="evidence" value="ECO:0007669"/>
    <property type="project" value="UniProtKB-SubCell"/>
</dbReference>
<dbReference type="Gene3D" id="2.30.29.30">
    <property type="entry name" value="Pleckstrin-homology domain (PH domain)/Phosphotyrosine-binding domain (PTB)"/>
    <property type="match status" value="1"/>
</dbReference>
<comment type="subcellular location">
    <subcellularLocation>
        <location evidence="1">Membrane</location>
        <topology evidence="1">Multi-pass membrane protein</topology>
    </subcellularLocation>
</comment>
<dbReference type="PROSITE" id="PS51064">
    <property type="entry name" value="IRS_PTB"/>
    <property type="match status" value="1"/>
</dbReference>
<feature type="transmembrane region" description="Helical" evidence="7">
    <location>
        <begin position="317"/>
        <end position="342"/>
    </location>
</feature>
<feature type="region of interest" description="Disordered" evidence="6">
    <location>
        <begin position="654"/>
        <end position="679"/>
    </location>
</feature>
<dbReference type="InterPro" id="IPR023395">
    <property type="entry name" value="MCP_dom_sf"/>
</dbReference>